<keyword evidence="2" id="KW-1185">Reference proteome</keyword>
<protein>
    <submittedName>
        <fullName evidence="1">Uncharacterized protein</fullName>
    </submittedName>
</protein>
<organism evidence="1 2">
    <name type="scientific">Streptomyces lannensis</name>
    <dbReference type="NCBI Taxonomy" id="766498"/>
    <lineage>
        <taxon>Bacteria</taxon>
        <taxon>Bacillati</taxon>
        <taxon>Actinomycetota</taxon>
        <taxon>Actinomycetes</taxon>
        <taxon>Kitasatosporales</taxon>
        <taxon>Streptomycetaceae</taxon>
        <taxon>Streptomyces</taxon>
    </lineage>
</organism>
<evidence type="ECO:0000313" key="1">
    <source>
        <dbReference type="EMBL" id="GAA3855091.1"/>
    </source>
</evidence>
<sequence>MPRRSPATVRAAFKRRRRFWPARRSATPAFHGLPLSTQRKIRDFERRNGLEPGAVTYAFRAWKATGKRRDPRWGDHPTCYEEATRAESGRTLLERACLALPSKHRRKLRTLLRQPDATRYAQSIQDPFTPPEWPWWLRRTRV</sequence>
<dbReference type="Proteomes" id="UP001501563">
    <property type="component" value="Unassembled WGS sequence"/>
</dbReference>
<gene>
    <name evidence="1" type="ORF">GCM10022207_18020</name>
</gene>
<accession>A0ABP7JWJ7</accession>
<reference evidence="2" key="1">
    <citation type="journal article" date="2019" name="Int. J. Syst. Evol. Microbiol.">
        <title>The Global Catalogue of Microorganisms (GCM) 10K type strain sequencing project: providing services to taxonomists for standard genome sequencing and annotation.</title>
        <authorList>
            <consortium name="The Broad Institute Genomics Platform"/>
            <consortium name="The Broad Institute Genome Sequencing Center for Infectious Disease"/>
            <person name="Wu L."/>
            <person name="Ma J."/>
        </authorList>
    </citation>
    <scope>NUCLEOTIDE SEQUENCE [LARGE SCALE GENOMIC DNA]</scope>
    <source>
        <strain evidence="2">JCM 16578</strain>
    </source>
</reference>
<evidence type="ECO:0000313" key="2">
    <source>
        <dbReference type="Proteomes" id="UP001501563"/>
    </source>
</evidence>
<name>A0ABP7JWJ7_9ACTN</name>
<dbReference type="EMBL" id="BAAAZA010000004">
    <property type="protein sequence ID" value="GAA3855091.1"/>
    <property type="molecule type" value="Genomic_DNA"/>
</dbReference>
<proteinExistence type="predicted"/>
<comment type="caution">
    <text evidence="1">The sequence shown here is derived from an EMBL/GenBank/DDBJ whole genome shotgun (WGS) entry which is preliminary data.</text>
</comment>